<evidence type="ECO:0000256" key="1">
    <source>
        <dbReference type="ARBA" id="ARBA00004496"/>
    </source>
</evidence>
<dbReference type="GO" id="GO:0051321">
    <property type="term" value="P:meiotic cell cycle"/>
    <property type="evidence" value="ECO:0007669"/>
    <property type="project" value="UniProtKB-KW"/>
</dbReference>
<dbReference type="RefSeq" id="XP_018335421.1">
    <property type="nucleotide sequence ID" value="XM_018479919.1"/>
</dbReference>
<evidence type="ECO:0000256" key="5">
    <source>
        <dbReference type="ARBA" id="ARBA00022782"/>
    </source>
</evidence>
<dbReference type="InterPro" id="IPR034435">
    <property type="entry name" value="RBM46_RRM2"/>
</dbReference>
<dbReference type="STRING" id="224129.A0A1W4XH22"/>
<accession>A0A1W4XH22</accession>
<feature type="domain" description="RRM" evidence="12">
    <location>
        <begin position="142"/>
        <end position="224"/>
    </location>
</feature>
<evidence type="ECO:0000256" key="11">
    <source>
        <dbReference type="PROSITE-ProRule" id="PRU00176"/>
    </source>
</evidence>
<dbReference type="CDD" id="cd12249">
    <property type="entry name" value="RRM1_hnRNPR_like"/>
    <property type="match status" value="1"/>
</dbReference>
<name>A0A1W4XH22_AGRPL</name>
<dbReference type="SUPFAM" id="SSF54928">
    <property type="entry name" value="RNA-binding domain, RBD"/>
    <property type="match status" value="2"/>
</dbReference>
<dbReference type="GO" id="GO:0003723">
    <property type="term" value="F:RNA binding"/>
    <property type="evidence" value="ECO:0007669"/>
    <property type="project" value="UniProtKB-UniRule"/>
</dbReference>
<evidence type="ECO:0000256" key="9">
    <source>
        <dbReference type="ARBA" id="ARBA00023254"/>
    </source>
</evidence>
<dbReference type="InterPro" id="IPR000504">
    <property type="entry name" value="RRM_dom"/>
</dbReference>
<dbReference type="GO" id="GO:0048477">
    <property type="term" value="P:oogenesis"/>
    <property type="evidence" value="ECO:0007669"/>
    <property type="project" value="UniProtKB-KW"/>
</dbReference>
<keyword evidence="5" id="KW-0221">Differentiation</keyword>
<keyword evidence="13" id="KW-1185">Reference proteome</keyword>
<dbReference type="InterPro" id="IPR012677">
    <property type="entry name" value="Nucleotide-bd_a/b_plait_sf"/>
</dbReference>
<dbReference type="SMART" id="SM00360">
    <property type="entry name" value="RRM"/>
    <property type="match status" value="3"/>
</dbReference>
<dbReference type="NCBIfam" id="TIGR01648">
    <property type="entry name" value="hnRNP-R-Q"/>
    <property type="match status" value="1"/>
</dbReference>
<reference evidence="14" key="1">
    <citation type="submission" date="2025-08" db="UniProtKB">
        <authorList>
            <consortium name="RefSeq"/>
        </authorList>
    </citation>
    <scope>IDENTIFICATION</scope>
    <source>
        <tissue evidence="14">Entire body</tissue>
    </source>
</reference>
<keyword evidence="4" id="KW-0677">Repeat</keyword>
<dbReference type="AlphaFoldDB" id="A0A1W4XH22"/>
<evidence type="ECO:0000256" key="10">
    <source>
        <dbReference type="ARBA" id="ARBA00030581"/>
    </source>
</evidence>
<keyword evidence="3" id="KW-0963">Cytoplasm</keyword>
<dbReference type="GeneID" id="108744244"/>
<keyword evidence="8" id="KW-0896">Oogenesis</keyword>
<proteinExistence type="predicted"/>
<keyword evidence="6" id="KW-0744">Spermatogenesis</keyword>
<evidence type="ECO:0000313" key="13">
    <source>
        <dbReference type="Proteomes" id="UP000192223"/>
    </source>
</evidence>
<evidence type="ECO:0000259" key="12">
    <source>
        <dbReference type="PROSITE" id="PS50102"/>
    </source>
</evidence>
<dbReference type="FunFam" id="3.30.70.330:FF:000022">
    <property type="entry name" value="APOBEC1 complementation factor isoform X1"/>
    <property type="match status" value="1"/>
</dbReference>
<dbReference type="Proteomes" id="UP000192223">
    <property type="component" value="Unplaced"/>
</dbReference>
<evidence type="ECO:0000256" key="4">
    <source>
        <dbReference type="ARBA" id="ARBA00022737"/>
    </source>
</evidence>
<evidence type="ECO:0000256" key="6">
    <source>
        <dbReference type="ARBA" id="ARBA00022871"/>
    </source>
</evidence>
<dbReference type="Pfam" id="PF00076">
    <property type="entry name" value="RRM_1"/>
    <property type="match status" value="3"/>
</dbReference>
<evidence type="ECO:0000313" key="14">
    <source>
        <dbReference type="RefSeq" id="XP_018335421.1"/>
    </source>
</evidence>
<keyword evidence="9" id="KW-0469">Meiosis</keyword>
<dbReference type="Gene3D" id="3.30.70.330">
    <property type="match status" value="3"/>
</dbReference>
<feature type="domain" description="RRM" evidence="12">
    <location>
        <begin position="62"/>
        <end position="140"/>
    </location>
</feature>
<comment type="subcellular location">
    <subcellularLocation>
        <location evidence="1">Cytoplasm</location>
    </subcellularLocation>
</comment>
<protein>
    <recommendedName>
        <fullName evidence="2">Probable RNA-binding protein 46</fullName>
    </recommendedName>
    <alternativeName>
        <fullName evidence="10">RNA-binding motif protein 46</fullName>
    </alternativeName>
</protein>
<dbReference type="OrthoDB" id="3800936at2759"/>
<dbReference type="PANTHER" id="PTHR21245">
    <property type="entry name" value="HETEROGENEOUS NUCLEAR RIBONUCLEOPROTEIN"/>
    <property type="match status" value="1"/>
</dbReference>
<dbReference type="InterPro" id="IPR035979">
    <property type="entry name" value="RBD_domain_sf"/>
</dbReference>
<keyword evidence="7 11" id="KW-0694">RNA-binding</keyword>
<dbReference type="GO" id="GO:0005737">
    <property type="term" value="C:cytoplasm"/>
    <property type="evidence" value="ECO:0007669"/>
    <property type="project" value="UniProtKB-SubCell"/>
</dbReference>
<feature type="domain" description="RRM" evidence="12">
    <location>
        <begin position="237"/>
        <end position="310"/>
    </location>
</feature>
<organism evidence="13 14">
    <name type="scientific">Agrilus planipennis</name>
    <name type="common">Emerald ash borer</name>
    <name type="synonym">Agrilus marcopoli</name>
    <dbReference type="NCBI Taxonomy" id="224129"/>
    <lineage>
        <taxon>Eukaryota</taxon>
        <taxon>Metazoa</taxon>
        <taxon>Ecdysozoa</taxon>
        <taxon>Arthropoda</taxon>
        <taxon>Hexapoda</taxon>
        <taxon>Insecta</taxon>
        <taxon>Pterygota</taxon>
        <taxon>Neoptera</taxon>
        <taxon>Endopterygota</taxon>
        <taxon>Coleoptera</taxon>
        <taxon>Polyphaga</taxon>
        <taxon>Elateriformia</taxon>
        <taxon>Buprestoidea</taxon>
        <taxon>Buprestidae</taxon>
        <taxon>Agrilinae</taxon>
        <taxon>Agrilus</taxon>
    </lineage>
</organism>
<dbReference type="InParanoid" id="A0A1W4XH22"/>
<evidence type="ECO:0000256" key="2">
    <source>
        <dbReference type="ARBA" id="ARBA00021018"/>
    </source>
</evidence>
<dbReference type="PROSITE" id="PS50102">
    <property type="entry name" value="RRM"/>
    <property type="match status" value="3"/>
</dbReference>
<evidence type="ECO:0000256" key="7">
    <source>
        <dbReference type="ARBA" id="ARBA00022884"/>
    </source>
</evidence>
<sequence length="328" mass="37657">MALISSKIKFNSSEKEIIRENAVYDNLKRLSEATGYSISQRNGQRVYGPPPNWEGGKPQRGSEIFVGKIPRDIFEDELVPLFEQVGKIYELRLMMDFSGFNRGFCFVTYCDIKSADNAVKRFDGYLLRPQRKLGVYKSVDNCRLFIGGLPRDKKKEEITQAINEQVEGIMDVILYPSQYDNNENRGFAFVEFENHRYAAMARRQLAPGSFQLWGADIVVDWADPLPTLDPSVMAQVTNLYIRNICVFMDTQTFLNAILVYIPAIRIHKIHKVLDYAFVHFRRRADAEIALNALNGVSIGGHKIEVTWARPKIYSKNYRMNTPPTNFCT</sequence>
<evidence type="ECO:0000256" key="3">
    <source>
        <dbReference type="ARBA" id="ARBA00022490"/>
    </source>
</evidence>
<dbReference type="KEGG" id="apln:108744244"/>
<dbReference type="CDD" id="cd12492">
    <property type="entry name" value="RRM2_RBM46"/>
    <property type="match status" value="1"/>
</dbReference>
<dbReference type="GO" id="GO:0007283">
    <property type="term" value="P:spermatogenesis"/>
    <property type="evidence" value="ECO:0007669"/>
    <property type="project" value="UniProtKB-KW"/>
</dbReference>
<evidence type="ECO:0000256" key="8">
    <source>
        <dbReference type="ARBA" id="ARBA00022943"/>
    </source>
</evidence>
<gene>
    <name evidence="14" type="primary">LOC108744244</name>
</gene>
<dbReference type="InterPro" id="IPR006535">
    <property type="entry name" value="HnRNP_R/Q_splicing_fac"/>
</dbReference>